<dbReference type="Proteomes" id="UP000028709">
    <property type="component" value="Unassembled WGS sequence"/>
</dbReference>
<dbReference type="AlphaFoldDB" id="A0A086BK36"/>
<dbReference type="PROSITE" id="PS51257">
    <property type="entry name" value="PROKAR_LIPOPROTEIN"/>
    <property type="match status" value="1"/>
</dbReference>
<reference evidence="10 11" key="1">
    <citation type="submission" date="2014-07" db="EMBL/GenBank/DDBJ databases">
        <title>Genome of Chryseobacterium piperi CTM.</title>
        <authorList>
            <person name="Pipes S.E."/>
            <person name="Stropko S.J."/>
            <person name="Newman J.D."/>
        </authorList>
    </citation>
    <scope>NUCLEOTIDE SEQUENCE [LARGE SCALE GENOMIC DNA]</scope>
    <source>
        <strain evidence="10 11">CTM</strain>
    </source>
</reference>
<dbReference type="EMBL" id="JPRJ01000008">
    <property type="protein sequence ID" value="KFF29300.1"/>
    <property type="molecule type" value="Genomic_DNA"/>
</dbReference>
<evidence type="ECO:0000256" key="1">
    <source>
        <dbReference type="ARBA" id="ARBA00008721"/>
    </source>
</evidence>
<name>A0A086BK36_9FLAO</name>
<keyword evidence="5" id="KW-0378">Hydrolase</keyword>
<dbReference type="InterPro" id="IPR008754">
    <property type="entry name" value="Peptidase_M43"/>
</dbReference>
<accession>A0A086BK36</accession>
<keyword evidence="4" id="KW-0732">Signal</keyword>
<keyword evidence="2" id="KW-0645">Protease</keyword>
<evidence type="ECO:0000256" key="2">
    <source>
        <dbReference type="ARBA" id="ARBA00022670"/>
    </source>
</evidence>
<gene>
    <name evidence="10" type="ORF">IQ37_07010</name>
</gene>
<evidence type="ECO:0000256" key="8">
    <source>
        <dbReference type="ARBA" id="ARBA00023157"/>
    </source>
</evidence>
<keyword evidence="11" id="KW-1185">Reference proteome</keyword>
<keyword evidence="3" id="KW-0479">Metal-binding</keyword>
<dbReference type="Gene3D" id="3.40.390.10">
    <property type="entry name" value="Collagenase (Catalytic Domain)"/>
    <property type="match status" value="1"/>
</dbReference>
<dbReference type="SUPFAM" id="SSF55486">
    <property type="entry name" value="Metalloproteases ('zincins'), catalytic domain"/>
    <property type="match status" value="1"/>
</dbReference>
<organism evidence="10 11">
    <name type="scientific">Chryseobacterium piperi</name>
    <dbReference type="NCBI Taxonomy" id="558152"/>
    <lineage>
        <taxon>Bacteria</taxon>
        <taxon>Pseudomonadati</taxon>
        <taxon>Bacteroidota</taxon>
        <taxon>Flavobacteriia</taxon>
        <taxon>Flavobacteriales</taxon>
        <taxon>Weeksellaceae</taxon>
        <taxon>Chryseobacterium group</taxon>
        <taxon>Chryseobacterium</taxon>
    </lineage>
</organism>
<sequence length="331" mass="36700">MKRTLFALLAVFTITACNNNDNLTASQDQGVNKSENNANARSKLCASEEIRKEALKNNPTLRARYNEIEQQAARYINNLKQGKVLPDGSLEIPVVVNLIYATSADNLSDSQIQDQIDVLNEDLSATNSDVSKIPAEFKPVAAGDTKVRFRLSKINRRFNPQLNWDPFTNSMKRSSTGGIDATDPTKNLNFWIVNRMSALIFNVQGFATFPESAGQWDDGIVVIAGRVGKTQDRGFGRVTTHEVGHYLNLRHIWGDANCGDDFCDDTPTQPSSNSGKPNYPLYGTCGGVQRSLMFMNYMDYVDGDAMYMFSSDQNQRIQATVSSNGPRASLR</sequence>
<dbReference type="eggNOG" id="COG3291">
    <property type="taxonomic scope" value="Bacteria"/>
</dbReference>
<evidence type="ECO:0000313" key="11">
    <source>
        <dbReference type="Proteomes" id="UP000028709"/>
    </source>
</evidence>
<dbReference type="GO" id="GO:0046872">
    <property type="term" value="F:metal ion binding"/>
    <property type="evidence" value="ECO:0007669"/>
    <property type="project" value="UniProtKB-KW"/>
</dbReference>
<evidence type="ECO:0000256" key="4">
    <source>
        <dbReference type="ARBA" id="ARBA00022729"/>
    </source>
</evidence>
<comment type="similarity">
    <text evidence="1">Belongs to the peptidase M43B family.</text>
</comment>
<dbReference type="GO" id="GO:0006508">
    <property type="term" value="P:proteolysis"/>
    <property type="evidence" value="ECO:0007669"/>
    <property type="project" value="UniProtKB-KW"/>
</dbReference>
<dbReference type="OrthoDB" id="6278496at2"/>
<dbReference type="Pfam" id="PF05572">
    <property type="entry name" value="Peptidase_M43"/>
    <property type="match status" value="1"/>
</dbReference>
<dbReference type="STRING" id="558152.IQ37_07010"/>
<dbReference type="KEGG" id="cpip:CJF12_05795"/>
<dbReference type="PANTHER" id="PTHR47466">
    <property type="match status" value="1"/>
</dbReference>
<protein>
    <submittedName>
        <fullName evidence="10">Peptidase M43</fullName>
    </submittedName>
</protein>
<proteinExistence type="inferred from homology"/>
<evidence type="ECO:0000313" key="10">
    <source>
        <dbReference type="EMBL" id="KFF29300.1"/>
    </source>
</evidence>
<dbReference type="InterPro" id="IPR024079">
    <property type="entry name" value="MetalloPept_cat_dom_sf"/>
</dbReference>
<dbReference type="RefSeq" id="WP_034682955.1">
    <property type="nucleotide sequence ID" value="NZ_CP023049.2"/>
</dbReference>
<evidence type="ECO:0000256" key="3">
    <source>
        <dbReference type="ARBA" id="ARBA00022723"/>
    </source>
</evidence>
<dbReference type="GO" id="GO:0008237">
    <property type="term" value="F:metallopeptidase activity"/>
    <property type="evidence" value="ECO:0007669"/>
    <property type="project" value="UniProtKB-KW"/>
</dbReference>
<keyword evidence="8" id="KW-1015">Disulfide bond</keyword>
<evidence type="ECO:0000256" key="6">
    <source>
        <dbReference type="ARBA" id="ARBA00022833"/>
    </source>
</evidence>
<keyword evidence="6" id="KW-0862">Zinc</keyword>
<comment type="caution">
    <text evidence="10">The sequence shown here is derived from an EMBL/GenBank/DDBJ whole genome shotgun (WGS) entry which is preliminary data.</text>
</comment>
<evidence type="ECO:0000256" key="5">
    <source>
        <dbReference type="ARBA" id="ARBA00022801"/>
    </source>
</evidence>
<evidence type="ECO:0000256" key="7">
    <source>
        <dbReference type="ARBA" id="ARBA00023049"/>
    </source>
</evidence>
<feature type="domain" description="Peptidase M43 pregnancy-associated plasma-A" evidence="9">
    <location>
        <begin position="180"/>
        <end position="321"/>
    </location>
</feature>
<evidence type="ECO:0000259" key="9">
    <source>
        <dbReference type="Pfam" id="PF05572"/>
    </source>
</evidence>
<keyword evidence="7" id="KW-0482">Metalloprotease</keyword>
<dbReference type="PANTHER" id="PTHR47466:SF1">
    <property type="entry name" value="METALLOPROTEASE MEP1 (AFU_ORTHOLOGUE AFUA_1G07730)-RELATED"/>
    <property type="match status" value="1"/>
</dbReference>